<dbReference type="Proteomes" id="UP001164929">
    <property type="component" value="Chromosome 17"/>
</dbReference>
<reference evidence="1" key="1">
    <citation type="journal article" date="2023" name="Mol. Ecol. Resour.">
        <title>Chromosome-level genome assembly of a triploid poplar Populus alba 'Berolinensis'.</title>
        <authorList>
            <person name="Chen S."/>
            <person name="Yu Y."/>
            <person name="Wang X."/>
            <person name="Wang S."/>
            <person name="Zhang T."/>
            <person name="Zhou Y."/>
            <person name="He R."/>
            <person name="Meng N."/>
            <person name="Wang Y."/>
            <person name="Liu W."/>
            <person name="Liu Z."/>
            <person name="Liu J."/>
            <person name="Guo Q."/>
            <person name="Huang H."/>
            <person name="Sederoff R.R."/>
            <person name="Wang G."/>
            <person name="Qu G."/>
            <person name="Chen S."/>
        </authorList>
    </citation>
    <scope>NUCLEOTIDE SEQUENCE</scope>
    <source>
        <strain evidence="1">SC-2020</strain>
    </source>
</reference>
<protein>
    <submittedName>
        <fullName evidence="1">Uncharacterized protein</fullName>
    </submittedName>
</protein>
<dbReference type="EMBL" id="JAQIZT010000017">
    <property type="protein sequence ID" value="KAJ6960982.1"/>
    <property type="molecule type" value="Genomic_DNA"/>
</dbReference>
<comment type="caution">
    <text evidence="1">The sequence shown here is derived from an EMBL/GenBank/DDBJ whole genome shotgun (WGS) entry which is preliminary data.</text>
</comment>
<evidence type="ECO:0000313" key="1">
    <source>
        <dbReference type="EMBL" id="KAJ6960982.1"/>
    </source>
</evidence>
<keyword evidence="2" id="KW-1185">Reference proteome</keyword>
<sequence>MQRETRGIIAVRGPKYCPPPPLDLGMAIRLQGPSCFLILHTDYPGEHELENAFQLDSLDKLNKLLDACKTDFEFKPDQWCLIWPSESCLLFSWYHEHLNALKSLEVSQKVWELIGALGGWFIVWEFQCWSLYVKDFHACKLAKGNIKQINLLLSPRYFDAMNEENEDAVKLI</sequence>
<gene>
    <name evidence="1" type="ORF">NC653_038859</name>
</gene>
<evidence type="ECO:0000313" key="2">
    <source>
        <dbReference type="Proteomes" id="UP001164929"/>
    </source>
</evidence>
<proteinExistence type="predicted"/>
<name>A0AAD6LHS6_9ROSI</name>
<organism evidence="1 2">
    <name type="scientific">Populus alba x Populus x berolinensis</name>
    <dbReference type="NCBI Taxonomy" id="444605"/>
    <lineage>
        <taxon>Eukaryota</taxon>
        <taxon>Viridiplantae</taxon>
        <taxon>Streptophyta</taxon>
        <taxon>Embryophyta</taxon>
        <taxon>Tracheophyta</taxon>
        <taxon>Spermatophyta</taxon>
        <taxon>Magnoliopsida</taxon>
        <taxon>eudicotyledons</taxon>
        <taxon>Gunneridae</taxon>
        <taxon>Pentapetalae</taxon>
        <taxon>rosids</taxon>
        <taxon>fabids</taxon>
        <taxon>Malpighiales</taxon>
        <taxon>Salicaceae</taxon>
        <taxon>Saliceae</taxon>
        <taxon>Populus</taxon>
    </lineage>
</organism>
<accession>A0AAD6LHS6</accession>
<dbReference type="AlphaFoldDB" id="A0AAD6LHS6"/>